<evidence type="ECO:0000313" key="3">
    <source>
        <dbReference type="EMBL" id="PZX08074.1"/>
    </source>
</evidence>
<dbReference type="InterPro" id="IPR029069">
    <property type="entry name" value="HotDog_dom_sf"/>
</dbReference>
<dbReference type="SUPFAM" id="SSF54637">
    <property type="entry name" value="Thioesterase/thiol ester dehydrase-isomerase"/>
    <property type="match status" value="1"/>
</dbReference>
<dbReference type="OrthoDB" id="2139465at2"/>
<dbReference type="GO" id="GO:0016289">
    <property type="term" value="F:acyl-CoA hydrolase activity"/>
    <property type="evidence" value="ECO:0007669"/>
    <property type="project" value="UniProtKB-ARBA"/>
</dbReference>
<reference evidence="3 4" key="1">
    <citation type="submission" date="2018-06" db="EMBL/GenBank/DDBJ databases">
        <title>Genomic Encyclopedia of Type Strains, Phase IV (KMG-IV): sequencing the most valuable type-strain genomes for metagenomic binning, comparative biology and taxonomic classification.</title>
        <authorList>
            <person name="Goeker M."/>
        </authorList>
    </citation>
    <scope>NUCLEOTIDE SEQUENCE [LARGE SCALE GENOMIC DNA]</scope>
    <source>
        <strain evidence="3 4">DSM 5</strain>
    </source>
</reference>
<dbReference type="AlphaFoldDB" id="A0A2W7MSC0"/>
<dbReference type="CDD" id="cd03443">
    <property type="entry name" value="PaaI_thioesterase"/>
    <property type="match status" value="1"/>
</dbReference>
<sequence>MNKLQTLMQEVTENANQVELDLINNFLKGIQKMQQKEAPNYLNATFDFDTKYEDDCCIITLPITPLSYNNFDMPHGGIIATLADNAMGFLVNKDLHSEGKGAVTTNMTVHYLRASTAKSLIATATYLHKGRQTLVLTCTVTQPDGKKVAHATGSFFVITPPSSSK</sequence>
<name>A0A2W7MSC0_9BACI</name>
<dbReference type="EMBL" id="QKZI01000001">
    <property type="protein sequence ID" value="PZX08074.1"/>
    <property type="molecule type" value="Genomic_DNA"/>
</dbReference>
<evidence type="ECO:0000256" key="1">
    <source>
        <dbReference type="ARBA" id="ARBA00022801"/>
    </source>
</evidence>
<accession>A0A2W7MSC0</accession>
<evidence type="ECO:0000259" key="2">
    <source>
        <dbReference type="Pfam" id="PF03061"/>
    </source>
</evidence>
<evidence type="ECO:0000313" key="4">
    <source>
        <dbReference type="Proteomes" id="UP000248646"/>
    </source>
</evidence>
<keyword evidence="1" id="KW-0378">Hydrolase</keyword>
<dbReference type="InterPro" id="IPR006683">
    <property type="entry name" value="Thioestr_dom"/>
</dbReference>
<dbReference type="InterPro" id="IPR003736">
    <property type="entry name" value="PAAI_dom"/>
</dbReference>
<dbReference type="Proteomes" id="UP000248646">
    <property type="component" value="Unassembled WGS sequence"/>
</dbReference>
<proteinExistence type="predicted"/>
<keyword evidence="4" id="KW-1185">Reference proteome</keyword>
<protein>
    <submittedName>
        <fullName evidence="3">Uncharacterized protein (TIGR00369 family)</fullName>
    </submittedName>
</protein>
<gene>
    <name evidence="3" type="ORF">C7437_1011197</name>
</gene>
<feature type="domain" description="Thioesterase" evidence="2">
    <location>
        <begin position="75"/>
        <end position="148"/>
    </location>
</feature>
<comment type="caution">
    <text evidence="3">The sequence shown here is derived from an EMBL/GenBank/DDBJ whole genome shotgun (WGS) entry which is preliminary data.</text>
</comment>
<dbReference type="Pfam" id="PF03061">
    <property type="entry name" value="4HBT"/>
    <property type="match status" value="1"/>
</dbReference>
<dbReference type="NCBIfam" id="TIGR00369">
    <property type="entry name" value="unchar_dom_1"/>
    <property type="match status" value="1"/>
</dbReference>
<organism evidence="3 4">
    <name type="scientific">Psychrobacillus insolitus</name>
    <dbReference type="NCBI Taxonomy" id="1461"/>
    <lineage>
        <taxon>Bacteria</taxon>
        <taxon>Bacillati</taxon>
        <taxon>Bacillota</taxon>
        <taxon>Bacilli</taxon>
        <taxon>Bacillales</taxon>
        <taxon>Bacillaceae</taxon>
        <taxon>Psychrobacillus</taxon>
    </lineage>
</organism>
<dbReference type="Gene3D" id="3.10.129.10">
    <property type="entry name" value="Hotdog Thioesterase"/>
    <property type="match status" value="1"/>
</dbReference>
<dbReference type="RefSeq" id="WP_111438670.1">
    <property type="nucleotide sequence ID" value="NZ_QKZI01000001.1"/>
</dbReference>